<name>A0A6A1WTL3_9ROSI</name>
<reference evidence="1 2" key="1">
    <citation type="journal article" date="2019" name="Plant Biotechnol. J.">
        <title>The red bayberry genome and genetic basis of sex determination.</title>
        <authorList>
            <person name="Jia H.M."/>
            <person name="Jia H.J."/>
            <person name="Cai Q.L."/>
            <person name="Wang Y."/>
            <person name="Zhao H.B."/>
            <person name="Yang W.F."/>
            <person name="Wang G.Y."/>
            <person name="Li Y.H."/>
            <person name="Zhan D.L."/>
            <person name="Shen Y.T."/>
            <person name="Niu Q.F."/>
            <person name="Chang L."/>
            <person name="Qiu J."/>
            <person name="Zhao L."/>
            <person name="Xie H.B."/>
            <person name="Fu W.Y."/>
            <person name="Jin J."/>
            <person name="Li X.W."/>
            <person name="Jiao Y."/>
            <person name="Zhou C.C."/>
            <person name="Tu T."/>
            <person name="Chai C.Y."/>
            <person name="Gao J.L."/>
            <person name="Fan L.J."/>
            <person name="van de Weg E."/>
            <person name="Wang J.Y."/>
            <person name="Gao Z.S."/>
        </authorList>
    </citation>
    <scope>NUCLEOTIDE SEQUENCE [LARGE SCALE GENOMIC DNA]</scope>
    <source>
        <tissue evidence="1">Leaves</tissue>
    </source>
</reference>
<keyword evidence="2" id="KW-1185">Reference proteome</keyword>
<evidence type="ECO:0000313" key="1">
    <source>
        <dbReference type="EMBL" id="KAB1227107.1"/>
    </source>
</evidence>
<proteinExistence type="predicted"/>
<sequence length="85" mass="9510">MFGHRSVTLQRQKRPKNFFLSLYASHRLAQPVAAVRDSFPSRSAPYSTLAFERLVSGQAPVRSAIEMGFEGGICREDLKNLLAVE</sequence>
<evidence type="ECO:0000313" key="2">
    <source>
        <dbReference type="Proteomes" id="UP000516437"/>
    </source>
</evidence>
<gene>
    <name evidence="1" type="ORF">CJ030_MR1G001040</name>
</gene>
<dbReference type="EMBL" id="RXIC02000019">
    <property type="protein sequence ID" value="KAB1227107.1"/>
    <property type="molecule type" value="Genomic_DNA"/>
</dbReference>
<organism evidence="1 2">
    <name type="scientific">Morella rubra</name>
    <name type="common">Chinese bayberry</name>
    <dbReference type="NCBI Taxonomy" id="262757"/>
    <lineage>
        <taxon>Eukaryota</taxon>
        <taxon>Viridiplantae</taxon>
        <taxon>Streptophyta</taxon>
        <taxon>Embryophyta</taxon>
        <taxon>Tracheophyta</taxon>
        <taxon>Spermatophyta</taxon>
        <taxon>Magnoliopsida</taxon>
        <taxon>eudicotyledons</taxon>
        <taxon>Gunneridae</taxon>
        <taxon>Pentapetalae</taxon>
        <taxon>rosids</taxon>
        <taxon>fabids</taxon>
        <taxon>Fagales</taxon>
        <taxon>Myricaceae</taxon>
        <taxon>Morella</taxon>
    </lineage>
</organism>
<protein>
    <submittedName>
        <fullName evidence="1">Uncharacterized protein</fullName>
    </submittedName>
</protein>
<dbReference type="AlphaFoldDB" id="A0A6A1WTL3"/>
<dbReference type="Proteomes" id="UP000516437">
    <property type="component" value="Chromosome 1"/>
</dbReference>
<accession>A0A6A1WTL3</accession>
<comment type="caution">
    <text evidence="1">The sequence shown here is derived from an EMBL/GenBank/DDBJ whole genome shotgun (WGS) entry which is preliminary data.</text>
</comment>